<dbReference type="Proteomes" id="UP000887116">
    <property type="component" value="Unassembled WGS sequence"/>
</dbReference>
<feature type="compositionally biased region" description="Polar residues" evidence="1">
    <location>
        <begin position="10"/>
        <end position="24"/>
    </location>
</feature>
<proteinExistence type="predicted"/>
<accession>A0A8X6GLP2</accession>
<sequence length="97" mass="10863">MADRLAKQGTAHSQPKQPSTLHSTKSQKKSAVETWNCQRLQRLFLGKNWESLVSRGPFVHNLPRAVSVAAFRMCTGHDYLAAHLHCINVLPSPECQL</sequence>
<protein>
    <submittedName>
        <fullName evidence="2">Uncharacterized protein</fullName>
    </submittedName>
</protein>
<dbReference type="OrthoDB" id="6515318at2759"/>
<dbReference type="AlphaFoldDB" id="A0A8X6GLP2"/>
<evidence type="ECO:0000313" key="2">
    <source>
        <dbReference type="EMBL" id="GFR06703.1"/>
    </source>
</evidence>
<organism evidence="2 3">
    <name type="scientific">Trichonephila clavata</name>
    <name type="common">Joro spider</name>
    <name type="synonym">Nephila clavata</name>
    <dbReference type="NCBI Taxonomy" id="2740835"/>
    <lineage>
        <taxon>Eukaryota</taxon>
        <taxon>Metazoa</taxon>
        <taxon>Ecdysozoa</taxon>
        <taxon>Arthropoda</taxon>
        <taxon>Chelicerata</taxon>
        <taxon>Arachnida</taxon>
        <taxon>Araneae</taxon>
        <taxon>Araneomorphae</taxon>
        <taxon>Entelegynae</taxon>
        <taxon>Araneoidea</taxon>
        <taxon>Nephilidae</taxon>
        <taxon>Trichonephila</taxon>
    </lineage>
</organism>
<evidence type="ECO:0000256" key="1">
    <source>
        <dbReference type="SAM" id="MobiDB-lite"/>
    </source>
</evidence>
<feature type="region of interest" description="Disordered" evidence="1">
    <location>
        <begin position="1"/>
        <end position="28"/>
    </location>
</feature>
<name>A0A8X6GLP2_TRICU</name>
<evidence type="ECO:0000313" key="3">
    <source>
        <dbReference type="Proteomes" id="UP000887116"/>
    </source>
</evidence>
<gene>
    <name evidence="2" type="ORF">TNCT_396531</name>
</gene>
<reference evidence="2" key="1">
    <citation type="submission" date="2020-07" db="EMBL/GenBank/DDBJ databases">
        <title>Multicomponent nature underlies the extraordinary mechanical properties of spider dragline silk.</title>
        <authorList>
            <person name="Kono N."/>
            <person name="Nakamura H."/>
            <person name="Mori M."/>
            <person name="Yoshida Y."/>
            <person name="Ohtoshi R."/>
            <person name="Malay A.D."/>
            <person name="Moran D.A.P."/>
            <person name="Tomita M."/>
            <person name="Numata K."/>
            <person name="Arakawa K."/>
        </authorList>
    </citation>
    <scope>NUCLEOTIDE SEQUENCE</scope>
</reference>
<dbReference type="EMBL" id="BMAO01016166">
    <property type="protein sequence ID" value="GFR06703.1"/>
    <property type="molecule type" value="Genomic_DNA"/>
</dbReference>
<keyword evidence="3" id="KW-1185">Reference proteome</keyword>
<comment type="caution">
    <text evidence="2">The sequence shown here is derived from an EMBL/GenBank/DDBJ whole genome shotgun (WGS) entry which is preliminary data.</text>
</comment>